<dbReference type="Proteomes" id="UP001596455">
    <property type="component" value="Unassembled WGS sequence"/>
</dbReference>
<comment type="caution">
    <text evidence="7">The sequence shown here is derived from an EMBL/GenBank/DDBJ whole genome shotgun (WGS) entry which is preliminary data.</text>
</comment>
<sequence length="447" mass="47375">MTKPTRTNPDLSRRGALRLGALGAAVAGAAPILAACDSTSAGGGGGGNGGGAGGGGGNDSTVRVWTWYQEQVDEWPRLKQEFEAANDGITVEIRTFGNADQYLPALQAAVTAGDVPEIFGPHVRALEYGRNGISADLNAELGAEFMADFFPSTNSAFQLDGAQYAVGWMAQTFGVFYNPDLMEAAGVQDEPETWDDLIAAAQLLRESGTTPMAFAASPATSAGDLFLPMLAQVTDDPEFYIRLDNLDGVTYEDPAVVEALTLFKRLSDEGVFQDGAAATIGDQASQLFYTEGAAMFYSGSWNPQGFVQSASPEFVDKYRIMRIPAYSPGARHWTANQAGAALGVAAESPAKEAALEFLRFIYQPDQYAQTMNNSNSMPSTQSAAEQIENEEMQLMTQWLLDGDGVPHIPFGSGSAAALDPLTAVLEQGATPEETATAMQRAVEQARG</sequence>
<feature type="signal peptide" evidence="6">
    <location>
        <begin position="1"/>
        <end position="34"/>
    </location>
</feature>
<keyword evidence="4" id="KW-0564">Palmitate</keyword>
<reference evidence="8" key="1">
    <citation type="journal article" date="2019" name="Int. J. Syst. Evol. Microbiol.">
        <title>The Global Catalogue of Microorganisms (GCM) 10K type strain sequencing project: providing services to taxonomists for standard genome sequencing and annotation.</title>
        <authorList>
            <consortium name="The Broad Institute Genomics Platform"/>
            <consortium name="The Broad Institute Genome Sequencing Center for Infectious Disease"/>
            <person name="Wu L."/>
            <person name="Ma J."/>
        </authorList>
    </citation>
    <scope>NUCLEOTIDE SEQUENCE [LARGE SCALE GENOMIC DNA]</scope>
    <source>
        <strain evidence="8">JCM 1490</strain>
    </source>
</reference>
<dbReference type="Pfam" id="PF01547">
    <property type="entry name" value="SBP_bac_1"/>
    <property type="match status" value="1"/>
</dbReference>
<dbReference type="InterPro" id="IPR006059">
    <property type="entry name" value="SBP"/>
</dbReference>
<proteinExistence type="predicted"/>
<dbReference type="InterPro" id="IPR050490">
    <property type="entry name" value="Bact_solute-bd_prot1"/>
</dbReference>
<evidence type="ECO:0000256" key="5">
    <source>
        <dbReference type="ARBA" id="ARBA00023288"/>
    </source>
</evidence>
<dbReference type="RefSeq" id="WP_382391210.1">
    <property type="nucleotide sequence ID" value="NZ_JBHTCQ010000001.1"/>
</dbReference>
<evidence type="ECO:0000256" key="2">
    <source>
        <dbReference type="ARBA" id="ARBA00022729"/>
    </source>
</evidence>
<dbReference type="SUPFAM" id="SSF53850">
    <property type="entry name" value="Periplasmic binding protein-like II"/>
    <property type="match status" value="1"/>
</dbReference>
<evidence type="ECO:0000256" key="3">
    <source>
        <dbReference type="ARBA" id="ARBA00023136"/>
    </source>
</evidence>
<keyword evidence="1" id="KW-1003">Cell membrane</keyword>
<gene>
    <name evidence="7" type="ORF">ACFQQL_03265</name>
</gene>
<evidence type="ECO:0000313" key="8">
    <source>
        <dbReference type="Proteomes" id="UP001596455"/>
    </source>
</evidence>
<dbReference type="PANTHER" id="PTHR43649:SF33">
    <property type="entry name" value="POLYGALACTURONAN_RHAMNOGALACTURONAN-BINDING PROTEIN YTCQ"/>
    <property type="match status" value="1"/>
</dbReference>
<evidence type="ECO:0000256" key="4">
    <source>
        <dbReference type="ARBA" id="ARBA00023139"/>
    </source>
</evidence>
<dbReference type="PANTHER" id="PTHR43649">
    <property type="entry name" value="ARABINOSE-BINDING PROTEIN-RELATED"/>
    <property type="match status" value="1"/>
</dbReference>
<evidence type="ECO:0000313" key="7">
    <source>
        <dbReference type="EMBL" id="MFC7404117.1"/>
    </source>
</evidence>
<keyword evidence="5" id="KW-0449">Lipoprotein</keyword>
<evidence type="ECO:0000256" key="6">
    <source>
        <dbReference type="SAM" id="SignalP"/>
    </source>
</evidence>
<keyword evidence="3" id="KW-0472">Membrane</keyword>
<organism evidence="7 8">
    <name type="scientific">Georgenia alba</name>
    <dbReference type="NCBI Taxonomy" id="2233858"/>
    <lineage>
        <taxon>Bacteria</taxon>
        <taxon>Bacillati</taxon>
        <taxon>Actinomycetota</taxon>
        <taxon>Actinomycetes</taxon>
        <taxon>Micrococcales</taxon>
        <taxon>Bogoriellaceae</taxon>
        <taxon>Georgenia</taxon>
    </lineage>
</organism>
<dbReference type="PROSITE" id="PS51318">
    <property type="entry name" value="TAT"/>
    <property type="match status" value="1"/>
</dbReference>
<evidence type="ECO:0000256" key="1">
    <source>
        <dbReference type="ARBA" id="ARBA00022475"/>
    </source>
</evidence>
<accession>A0ABW2Q5A3</accession>
<protein>
    <submittedName>
        <fullName evidence="7">ABC transporter substrate-binding protein</fullName>
    </submittedName>
</protein>
<dbReference type="Gene3D" id="3.40.190.10">
    <property type="entry name" value="Periplasmic binding protein-like II"/>
    <property type="match status" value="2"/>
</dbReference>
<dbReference type="InterPro" id="IPR006311">
    <property type="entry name" value="TAT_signal"/>
</dbReference>
<dbReference type="EMBL" id="JBHTCQ010000001">
    <property type="protein sequence ID" value="MFC7404117.1"/>
    <property type="molecule type" value="Genomic_DNA"/>
</dbReference>
<keyword evidence="2 6" id="KW-0732">Signal</keyword>
<keyword evidence="8" id="KW-1185">Reference proteome</keyword>
<name>A0ABW2Q5A3_9MICO</name>
<feature type="chain" id="PRO_5046086379" evidence="6">
    <location>
        <begin position="35"/>
        <end position="447"/>
    </location>
</feature>